<comment type="caution">
    <text evidence="5">The sequence shown here is derived from an EMBL/GenBank/DDBJ whole genome shotgun (WGS) entry which is preliminary data.</text>
</comment>
<dbReference type="RefSeq" id="WP_142978560.1">
    <property type="nucleotide sequence ID" value="NZ_RKLU01000001.1"/>
</dbReference>
<feature type="compositionally biased region" description="Acidic residues" evidence="1">
    <location>
        <begin position="269"/>
        <end position="281"/>
    </location>
</feature>
<keyword evidence="2" id="KW-1133">Transmembrane helix</keyword>
<sequence>MELRTGLLVALLATTLIGATTVAAPAAGQTGFVAQQTAVDADDVRITISVTEDGTAEWELAFRRVLDTDDEEAAFESLQADIADDPAAYTDPFAERIRRSVADAENATGREMAAEEFSVDTETQSLGREYGIVTYSFTWQNFAQTADGELRVGDAIDGFFLDDQTRLRVQWPADYTAQSVTPDPDETPDNAVVWDGESTDFVGGEPRVVIAPGGGLSLGLIGGVIGLLLLAGVGGWYYRQRNDGSDGDGDTAAAATASTDTTDTATSDADAESASDAEPNETADTAESTESTSTESASAGAATAADEPDPELLSNEEQVLKLLDENGGRMKQKQVVEELGWTDAKTSKVVSGLREEGTIDSFRIGRENVLTYPDEGLTDNDEE</sequence>
<gene>
    <name evidence="5" type="ORF">EGH24_02295</name>
</gene>
<dbReference type="Proteomes" id="UP000705823">
    <property type="component" value="Unassembled WGS sequence"/>
</dbReference>
<reference evidence="5" key="1">
    <citation type="submission" date="2019-02" db="EMBL/GenBank/DDBJ databases">
        <title>Halonotius sp. a new haloarchaeum isolated from saline soil.</title>
        <authorList>
            <person name="Duran-Viseras A."/>
            <person name="Sanchez-Porro C."/>
            <person name="Ventosa A."/>
        </authorList>
    </citation>
    <scope>NUCLEOTIDE SEQUENCE</scope>
    <source>
        <strain evidence="5">F15B</strain>
    </source>
</reference>
<keyword evidence="6" id="KW-1185">Reference proteome</keyword>
<protein>
    <recommendedName>
        <fullName evidence="7">IclR helix-turn-helix domain-containing protein</fullName>
    </recommendedName>
</protein>
<dbReference type="InterPro" id="IPR055769">
    <property type="entry name" value="DUF7345"/>
</dbReference>
<dbReference type="Pfam" id="PF24034">
    <property type="entry name" value="DUF7343"/>
    <property type="match status" value="1"/>
</dbReference>
<accession>A0A8J8PBT6</accession>
<dbReference type="Pfam" id="PF24036">
    <property type="entry name" value="DUF7345"/>
    <property type="match status" value="1"/>
</dbReference>
<evidence type="ECO:0000256" key="2">
    <source>
        <dbReference type="SAM" id="Phobius"/>
    </source>
</evidence>
<dbReference type="OrthoDB" id="27885at2157"/>
<dbReference type="SUPFAM" id="SSF46785">
    <property type="entry name" value="Winged helix' DNA-binding domain"/>
    <property type="match status" value="1"/>
</dbReference>
<feature type="compositionally biased region" description="Low complexity" evidence="1">
    <location>
        <begin position="250"/>
        <end position="268"/>
    </location>
</feature>
<evidence type="ECO:0000313" key="6">
    <source>
        <dbReference type="Proteomes" id="UP000705823"/>
    </source>
</evidence>
<keyword evidence="2" id="KW-0812">Transmembrane</keyword>
<evidence type="ECO:0000313" key="5">
    <source>
        <dbReference type="EMBL" id="TQQ83643.1"/>
    </source>
</evidence>
<feature type="region of interest" description="Disordered" evidence="1">
    <location>
        <begin position="244"/>
        <end position="312"/>
    </location>
</feature>
<organism evidence="5 6">
    <name type="scientific">Halonotius terrestris</name>
    <dbReference type="NCBI Taxonomy" id="2487750"/>
    <lineage>
        <taxon>Archaea</taxon>
        <taxon>Methanobacteriati</taxon>
        <taxon>Methanobacteriota</taxon>
        <taxon>Stenosarchaea group</taxon>
        <taxon>Halobacteria</taxon>
        <taxon>Halobacteriales</taxon>
        <taxon>Haloferacaceae</taxon>
        <taxon>Halonotius</taxon>
    </lineage>
</organism>
<evidence type="ECO:0000259" key="3">
    <source>
        <dbReference type="Pfam" id="PF24034"/>
    </source>
</evidence>
<dbReference type="EMBL" id="RKLU01000001">
    <property type="protein sequence ID" value="TQQ83643.1"/>
    <property type="molecule type" value="Genomic_DNA"/>
</dbReference>
<evidence type="ECO:0000256" key="1">
    <source>
        <dbReference type="SAM" id="MobiDB-lite"/>
    </source>
</evidence>
<dbReference type="AlphaFoldDB" id="A0A8J8PBT6"/>
<dbReference type="InterPro" id="IPR055767">
    <property type="entry name" value="DUF7343"/>
</dbReference>
<evidence type="ECO:0000259" key="4">
    <source>
        <dbReference type="Pfam" id="PF24036"/>
    </source>
</evidence>
<feature type="compositionally biased region" description="Low complexity" evidence="1">
    <location>
        <begin position="282"/>
        <end position="305"/>
    </location>
</feature>
<feature type="transmembrane region" description="Helical" evidence="2">
    <location>
        <begin position="216"/>
        <end position="238"/>
    </location>
</feature>
<dbReference type="InterPro" id="IPR036390">
    <property type="entry name" value="WH_DNA-bd_sf"/>
</dbReference>
<evidence type="ECO:0008006" key="7">
    <source>
        <dbReference type="Google" id="ProtNLM"/>
    </source>
</evidence>
<feature type="domain" description="DUF7343" evidence="3">
    <location>
        <begin position="312"/>
        <end position="373"/>
    </location>
</feature>
<proteinExistence type="predicted"/>
<name>A0A8J8PBT6_9EURY</name>
<keyword evidence="2" id="KW-0472">Membrane</keyword>
<feature type="domain" description="DUF7345" evidence="4">
    <location>
        <begin position="47"/>
        <end position="175"/>
    </location>
</feature>